<evidence type="ECO:0000313" key="6">
    <source>
        <dbReference type="EMBL" id="KAG6572203.1"/>
    </source>
</evidence>
<feature type="compositionally biased region" description="Basic residues" evidence="4">
    <location>
        <begin position="1"/>
        <end position="20"/>
    </location>
</feature>
<feature type="domain" description="Zinc finger PHD-type" evidence="5">
    <location>
        <begin position="88"/>
        <end position="133"/>
    </location>
</feature>
<dbReference type="EMBL" id="JAGKQH010000019">
    <property type="protein sequence ID" value="KAG6572203.1"/>
    <property type="molecule type" value="Genomic_DNA"/>
</dbReference>
<dbReference type="PANTHER" id="PTHR47863:SF5">
    <property type="entry name" value="HOMEODOMAIN-LIKE PROTEIN WITH RING_FYVE_PHD-TYPE ZINC FINGER DOMAIN-CONTAINING PROTEIN-RELATED"/>
    <property type="match status" value="1"/>
</dbReference>
<protein>
    <recommendedName>
        <fullName evidence="5">Zinc finger PHD-type domain-containing protein</fullName>
    </recommendedName>
</protein>
<dbReference type="InterPro" id="IPR001965">
    <property type="entry name" value="Znf_PHD"/>
</dbReference>
<feature type="region of interest" description="Disordered" evidence="4">
    <location>
        <begin position="1"/>
        <end position="43"/>
    </location>
</feature>
<evidence type="ECO:0000256" key="3">
    <source>
        <dbReference type="ARBA" id="ARBA00022833"/>
    </source>
</evidence>
<feature type="region of interest" description="Disordered" evidence="4">
    <location>
        <begin position="242"/>
        <end position="365"/>
    </location>
</feature>
<keyword evidence="1" id="KW-0479">Metal-binding</keyword>
<feature type="non-terminal residue" evidence="6">
    <location>
        <position position="1"/>
    </location>
</feature>
<dbReference type="SMART" id="SM00249">
    <property type="entry name" value="PHD"/>
    <property type="match status" value="1"/>
</dbReference>
<evidence type="ECO:0000313" key="7">
    <source>
        <dbReference type="Proteomes" id="UP000685013"/>
    </source>
</evidence>
<dbReference type="InterPro" id="IPR019786">
    <property type="entry name" value="Zinc_finger_PHD-type_CS"/>
</dbReference>
<dbReference type="Proteomes" id="UP000685013">
    <property type="component" value="Chromosome 19"/>
</dbReference>
<evidence type="ECO:0000259" key="5">
    <source>
        <dbReference type="SMART" id="SM00249"/>
    </source>
</evidence>
<dbReference type="AlphaFoldDB" id="A0AAV6LZD6"/>
<keyword evidence="2" id="KW-0863">Zinc-finger</keyword>
<feature type="compositionally biased region" description="Acidic residues" evidence="4">
    <location>
        <begin position="285"/>
        <end position="296"/>
    </location>
</feature>
<name>A0AAV6LZD6_9ROSI</name>
<dbReference type="PANTHER" id="PTHR47863">
    <property type="entry name" value="RING/FYVE/PHD ZINC FINGER SUPERFAMILY PROTEIN"/>
    <property type="match status" value="1"/>
</dbReference>
<organism evidence="6 7">
    <name type="scientific">Cucurbita argyrosperma subsp. sororia</name>
    <dbReference type="NCBI Taxonomy" id="37648"/>
    <lineage>
        <taxon>Eukaryota</taxon>
        <taxon>Viridiplantae</taxon>
        <taxon>Streptophyta</taxon>
        <taxon>Embryophyta</taxon>
        <taxon>Tracheophyta</taxon>
        <taxon>Spermatophyta</taxon>
        <taxon>Magnoliopsida</taxon>
        <taxon>eudicotyledons</taxon>
        <taxon>Gunneridae</taxon>
        <taxon>Pentapetalae</taxon>
        <taxon>rosids</taxon>
        <taxon>fabids</taxon>
        <taxon>Cucurbitales</taxon>
        <taxon>Cucurbitaceae</taxon>
        <taxon>Cucurbiteae</taxon>
        <taxon>Cucurbita</taxon>
    </lineage>
</organism>
<evidence type="ECO:0000256" key="2">
    <source>
        <dbReference type="ARBA" id="ARBA00022771"/>
    </source>
</evidence>
<evidence type="ECO:0000256" key="1">
    <source>
        <dbReference type="ARBA" id="ARBA00022723"/>
    </source>
</evidence>
<proteinExistence type="predicted"/>
<feature type="region of interest" description="Disordered" evidence="4">
    <location>
        <begin position="180"/>
        <end position="223"/>
    </location>
</feature>
<sequence length="507" mass="56682">MCRKTVRTKSRGGGKSRLSRRSAASTPPPVASPSFSDQDAPNAEGNTLNDGFASCKDVLNAEDNTVHEASRNETNDVLDNIDCFQKDTCIRCDKSGDLLVCTEIGCPIALHELCMSCEPSYDEEGRFYCPYCSYKRALVRVNESRRNAMVAKRALSNFVDTRMVGGGNLLQIGEAGKKKASNVSTRGVDANQPNHGSHWGNDSSRDQDTQIEQNQSNEKEDHARIARDVQATSMVRVIGENHDGPILSNISKGIYSTPEVQPCEDSMNEEETREADTLGTHQVESLEDEDGEMMDEENLRSTDNLQDDETAKDRGQSATTSPHRDAETAQEPQEQDKDDGGEQIHPNNEGMLEDTGLASGNNDLKDETIVKKKRFKIKANRRSNRQKFNSLRKSLRLQTSNPGKDHATKIEKVSASRNLRMQPASRNQFKSFDFHGGKRKRMRWSTEEEEMLKEGVHRFSSTDSKNVPWKKILEFGHHPNSLTKRAIDANSLVGEKYVGVVLTFYFS</sequence>
<accession>A0AAV6LZD6</accession>
<evidence type="ECO:0000256" key="4">
    <source>
        <dbReference type="SAM" id="MobiDB-lite"/>
    </source>
</evidence>
<gene>
    <name evidence="6" type="ORF">SDJN03_28931</name>
</gene>
<dbReference type="GO" id="GO:0008270">
    <property type="term" value="F:zinc ion binding"/>
    <property type="evidence" value="ECO:0007669"/>
    <property type="project" value="UniProtKB-KW"/>
</dbReference>
<dbReference type="PROSITE" id="PS01359">
    <property type="entry name" value="ZF_PHD_1"/>
    <property type="match status" value="1"/>
</dbReference>
<keyword evidence="3" id="KW-0862">Zinc</keyword>
<feature type="compositionally biased region" description="Polar residues" evidence="4">
    <location>
        <begin position="181"/>
        <end position="195"/>
    </location>
</feature>
<comment type="caution">
    <text evidence="6">The sequence shown here is derived from an EMBL/GenBank/DDBJ whole genome shotgun (WGS) entry which is preliminary data.</text>
</comment>
<reference evidence="6 7" key="1">
    <citation type="journal article" date="2021" name="Hortic Res">
        <title>The domestication of Cucurbita argyrosperma as revealed by the genome of its wild relative.</title>
        <authorList>
            <person name="Barrera-Redondo J."/>
            <person name="Sanchez-de la Vega G."/>
            <person name="Aguirre-Liguori J.A."/>
            <person name="Castellanos-Morales G."/>
            <person name="Gutierrez-Guerrero Y.T."/>
            <person name="Aguirre-Dugua X."/>
            <person name="Aguirre-Planter E."/>
            <person name="Tenaillon M.I."/>
            <person name="Lira-Saade R."/>
            <person name="Eguiarte L.E."/>
        </authorList>
    </citation>
    <scope>NUCLEOTIDE SEQUENCE [LARGE SCALE GENOMIC DNA]</scope>
    <source>
        <strain evidence="6">JBR-2021</strain>
    </source>
</reference>
<keyword evidence="7" id="KW-1185">Reference proteome</keyword>